<evidence type="ECO:0000256" key="2">
    <source>
        <dbReference type="SAM" id="SignalP"/>
    </source>
</evidence>
<reference evidence="3" key="1">
    <citation type="submission" date="2012-12" db="EMBL/GenBank/DDBJ databases">
        <title>Identification and characterization of a phenylalanine ammonia-lyase gene family in Isatis indigotica Fort.</title>
        <authorList>
            <person name="Liu Q."/>
            <person name="Chen J."/>
            <person name="Zhou X."/>
            <person name="Di P."/>
            <person name="Xiao Y."/>
            <person name="Xuan H."/>
            <person name="Zhang L."/>
            <person name="Chen W."/>
        </authorList>
    </citation>
    <scope>NUCLEOTIDE SEQUENCE</scope>
    <source>
        <tissue evidence="3">Salivary gland</tissue>
    </source>
</reference>
<dbReference type="GO" id="GO:0008047">
    <property type="term" value="F:enzyme activator activity"/>
    <property type="evidence" value="ECO:0007669"/>
    <property type="project" value="InterPro"/>
</dbReference>
<protein>
    <submittedName>
        <fullName evidence="3">Putative ixodegrin protein</fullName>
    </submittedName>
</protein>
<feature type="region of interest" description="Disordered" evidence="1">
    <location>
        <begin position="27"/>
        <end position="49"/>
    </location>
</feature>
<evidence type="ECO:0000313" key="3">
    <source>
        <dbReference type="EMBL" id="JAA65903.1"/>
    </source>
</evidence>
<name>A0A0K8R4T2_IXORI</name>
<dbReference type="GO" id="GO:0016042">
    <property type="term" value="P:lipid catabolic process"/>
    <property type="evidence" value="ECO:0007669"/>
    <property type="project" value="InterPro"/>
</dbReference>
<keyword evidence="2" id="KW-0732">Signal</keyword>
<proteinExistence type="evidence at transcript level"/>
<dbReference type="PANTHER" id="PTHR10041">
    <property type="entry name" value="COLIPASE"/>
    <property type="match status" value="1"/>
</dbReference>
<dbReference type="GO" id="GO:0005576">
    <property type="term" value="C:extracellular region"/>
    <property type="evidence" value="ECO:0007669"/>
    <property type="project" value="InterPro"/>
</dbReference>
<dbReference type="InterPro" id="IPR001981">
    <property type="entry name" value="Colipase"/>
</dbReference>
<feature type="signal peptide" evidence="2">
    <location>
        <begin position="1"/>
        <end position="19"/>
    </location>
</feature>
<dbReference type="EMBL" id="GADI01007905">
    <property type="protein sequence ID" value="JAA65903.1"/>
    <property type="molecule type" value="mRNA"/>
</dbReference>
<dbReference type="AlphaFoldDB" id="A0A0K8R4T2"/>
<dbReference type="Gene3D" id="2.10.80.10">
    <property type="entry name" value="Lipase, subunit A"/>
    <property type="match status" value="1"/>
</dbReference>
<feature type="chain" id="PRO_5005516157" evidence="2">
    <location>
        <begin position="20"/>
        <end position="120"/>
    </location>
</feature>
<evidence type="ECO:0000256" key="1">
    <source>
        <dbReference type="SAM" id="MobiDB-lite"/>
    </source>
</evidence>
<dbReference type="GO" id="GO:0007586">
    <property type="term" value="P:digestion"/>
    <property type="evidence" value="ECO:0007669"/>
    <property type="project" value="InterPro"/>
</dbReference>
<accession>A0A0K8R4T2</accession>
<sequence>MKTDFAALALTFVVASLLADVISSQGQRPVLPNFPGRPTRRPTPGREGDPCNPYAPCQSDLCCLKSSRRNRFYATCQPKAGYGMPCSEESIKGGTYTRHCPCLTGYCPGGPDAICLYEPK</sequence>
<dbReference type="PANTHER" id="PTHR10041:SF5">
    <property type="entry name" value="LEUCINE-RICH COLIPASE-LIKE PROTEIN 1"/>
    <property type="match status" value="1"/>
</dbReference>
<organism evidence="3">
    <name type="scientific">Ixodes ricinus</name>
    <name type="common">Common tick</name>
    <name type="synonym">Acarus ricinus</name>
    <dbReference type="NCBI Taxonomy" id="34613"/>
    <lineage>
        <taxon>Eukaryota</taxon>
        <taxon>Metazoa</taxon>
        <taxon>Ecdysozoa</taxon>
        <taxon>Arthropoda</taxon>
        <taxon>Chelicerata</taxon>
        <taxon>Arachnida</taxon>
        <taxon>Acari</taxon>
        <taxon>Parasitiformes</taxon>
        <taxon>Ixodida</taxon>
        <taxon>Ixodoidea</taxon>
        <taxon>Ixodidae</taxon>
        <taxon>Ixodinae</taxon>
        <taxon>Ixodes</taxon>
    </lineage>
</organism>